<dbReference type="OrthoDB" id="10027013at2759"/>
<dbReference type="PANTHER" id="PTHR45180">
    <property type="entry name" value="OS01G0307686 PROTEIN"/>
    <property type="match status" value="1"/>
</dbReference>
<evidence type="ECO:0000313" key="2">
    <source>
        <dbReference type="EMBL" id="PKA58530.1"/>
    </source>
</evidence>
<dbReference type="PANTHER" id="PTHR45180:SF1">
    <property type="entry name" value="OS01G0307686 PROTEIN"/>
    <property type="match status" value="1"/>
</dbReference>
<sequence>MAELSGQQAQNYAAIRPTYPPELFRYIASKCPFRRLAWDAGTGCGQAAASLAALFDSVVATDINPEKLSYAPAHLLPNVRFALTPPALSLPDVHRLVAPPGAVDLVTVAQALHWFDRPAFYALARAVLRRPGGVLAAWCYLSPVVDGGEVDEIYRQVFEASAPYWSPESLMVKEEYTAVEFPFEAVEAEQETGPVGGFAAEREMTARDFVEYVRSGSPYQTARKKGLELFPAELVAKLERSWGGEGKQVKKVKFPISLRIGRVGEDGVDH</sequence>
<evidence type="ECO:0000313" key="3">
    <source>
        <dbReference type="Proteomes" id="UP000236161"/>
    </source>
</evidence>
<accession>A0A2I0ASK9</accession>
<dbReference type="CDD" id="cd02440">
    <property type="entry name" value="AdoMet_MTases"/>
    <property type="match status" value="1"/>
</dbReference>
<dbReference type="Gene3D" id="3.40.50.150">
    <property type="entry name" value="Vaccinia Virus protein VP39"/>
    <property type="match status" value="1"/>
</dbReference>
<dbReference type="STRING" id="1088818.A0A2I0ASK9"/>
<protein>
    <recommendedName>
        <fullName evidence="1">Methyltransferase type 11 domain-containing protein</fullName>
    </recommendedName>
</protein>
<dbReference type="Proteomes" id="UP000236161">
    <property type="component" value="Unassembled WGS sequence"/>
</dbReference>
<dbReference type="SUPFAM" id="SSF53335">
    <property type="entry name" value="S-adenosyl-L-methionine-dependent methyltransferases"/>
    <property type="match status" value="1"/>
</dbReference>
<name>A0A2I0ASK9_9ASPA</name>
<dbReference type="Pfam" id="PF08241">
    <property type="entry name" value="Methyltransf_11"/>
    <property type="match status" value="1"/>
</dbReference>
<dbReference type="GO" id="GO:0008757">
    <property type="term" value="F:S-adenosylmethionine-dependent methyltransferase activity"/>
    <property type="evidence" value="ECO:0007669"/>
    <property type="project" value="InterPro"/>
</dbReference>
<dbReference type="InterPro" id="IPR029063">
    <property type="entry name" value="SAM-dependent_MTases_sf"/>
</dbReference>
<dbReference type="AlphaFoldDB" id="A0A2I0ASK9"/>
<proteinExistence type="predicted"/>
<dbReference type="EMBL" id="KZ451951">
    <property type="protein sequence ID" value="PKA58530.1"/>
    <property type="molecule type" value="Genomic_DNA"/>
</dbReference>
<reference evidence="2 3" key="1">
    <citation type="journal article" date="2017" name="Nature">
        <title>The Apostasia genome and the evolution of orchids.</title>
        <authorList>
            <person name="Zhang G.Q."/>
            <person name="Liu K.W."/>
            <person name="Li Z."/>
            <person name="Lohaus R."/>
            <person name="Hsiao Y.Y."/>
            <person name="Niu S.C."/>
            <person name="Wang J.Y."/>
            <person name="Lin Y.C."/>
            <person name="Xu Q."/>
            <person name="Chen L.J."/>
            <person name="Yoshida K."/>
            <person name="Fujiwara S."/>
            <person name="Wang Z.W."/>
            <person name="Zhang Y.Q."/>
            <person name="Mitsuda N."/>
            <person name="Wang M."/>
            <person name="Liu G.H."/>
            <person name="Pecoraro L."/>
            <person name="Huang H.X."/>
            <person name="Xiao X.J."/>
            <person name="Lin M."/>
            <person name="Wu X.Y."/>
            <person name="Wu W.L."/>
            <person name="Chen Y.Y."/>
            <person name="Chang S.B."/>
            <person name="Sakamoto S."/>
            <person name="Ohme-Takagi M."/>
            <person name="Yagi M."/>
            <person name="Zeng S.J."/>
            <person name="Shen C.Y."/>
            <person name="Yeh C.M."/>
            <person name="Luo Y.B."/>
            <person name="Tsai W.C."/>
            <person name="Van de Peer Y."/>
            <person name="Liu Z.J."/>
        </authorList>
    </citation>
    <scope>NUCLEOTIDE SEQUENCE [LARGE SCALE GENOMIC DNA]</scope>
    <source>
        <strain evidence="3">cv. Shenzhen</strain>
        <tissue evidence="2">Stem</tissue>
    </source>
</reference>
<keyword evidence="3" id="KW-1185">Reference proteome</keyword>
<gene>
    <name evidence="2" type="ORF">AXF42_Ash008817</name>
</gene>
<evidence type="ECO:0000259" key="1">
    <source>
        <dbReference type="Pfam" id="PF08241"/>
    </source>
</evidence>
<feature type="domain" description="Methyltransferase type 11" evidence="1">
    <location>
        <begin position="39"/>
        <end position="136"/>
    </location>
</feature>
<organism evidence="2 3">
    <name type="scientific">Apostasia shenzhenica</name>
    <dbReference type="NCBI Taxonomy" id="1088818"/>
    <lineage>
        <taxon>Eukaryota</taxon>
        <taxon>Viridiplantae</taxon>
        <taxon>Streptophyta</taxon>
        <taxon>Embryophyta</taxon>
        <taxon>Tracheophyta</taxon>
        <taxon>Spermatophyta</taxon>
        <taxon>Magnoliopsida</taxon>
        <taxon>Liliopsida</taxon>
        <taxon>Asparagales</taxon>
        <taxon>Orchidaceae</taxon>
        <taxon>Apostasioideae</taxon>
        <taxon>Apostasia</taxon>
    </lineage>
</organism>
<dbReference type="InterPro" id="IPR013216">
    <property type="entry name" value="Methyltransf_11"/>
</dbReference>